<dbReference type="CDD" id="cd15457">
    <property type="entry name" value="NADAR"/>
    <property type="match status" value="1"/>
</dbReference>
<name>A0ABX8SEA4_9ACTN</name>
<organism evidence="4 5">
    <name type="scientific">Skermania pinensis</name>
    <dbReference type="NCBI Taxonomy" id="39122"/>
    <lineage>
        <taxon>Bacteria</taxon>
        <taxon>Bacillati</taxon>
        <taxon>Actinomycetota</taxon>
        <taxon>Actinomycetes</taxon>
        <taxon>Mycobacteriales</taxon>
        <taxon>Gordoniaceae</taxon>
        <taxon>Skermania</taxon>
    </lineage>
</organism>
<dbReference type="SUPFAM" id="SSF143990">
    <property type="entry name" value="YbiA-like"/>
    <property type="match status" value="1"/>
</dbReference>
<keyword evidence="5" id="KW-1185">Reference proteome</keyword>
<sequence>MLEILRSKVANPDAARLLRATGTAELVEGNRRHDNHWGHCTCRPCRRKGTQGLNTLGKLLMQIRDGLR</sequence>
<proteinExistence type="predicted"/>
<dbReference type="Pfam" id="PF08719">
    <property type="entry name" value="NADAR"/>
    <property type="match status" value="1"/>
</dbReference>
<dbReference type="EMBL" id="CP079105">
    <property type="protein sequence ID" value="QXQ14945.1"/>
    <property type="molecule type" value="Genomic_DNA"/>
</dbReference>
<evidence type="ECO:0000256" key="2">
    <source>
        <dbReference type="ARBA" id="ARBA00000751"/>
    </source>
</evidence>
<gene>
    <name evidence="4" type="ORF">KV203_06120</name>
</gene>
<evidence type="ECO:0000256" key="1">
    <source>
        <dbReference type="ARBA" id="ARBA00000022"/>
    </source>
</evidence>
<protein>
    <submittedName>
        <fullName evidence="4">NADAR family protein</fullName>
    </submittedName>
</protein>
<dbReference type="RefSeq" id="WP_066469041.1">
    <property type="nucleotide sequence ID" value="NZ_CBCRUZ010000009.1"/>
</dbReference>
<comment type="catalytic activity">
    <reaction evidence="1">
        <text>5-amino-6-(5-phospho-D-ribosylamino)uracil + H2O = 5,6-diaminouracil + D-ribose 5-phosphate</text>
        <dbReference type="Rhea" id="RHEA:55020"/>
        <dbReference type="ChEBI" id="CHEBI:15377"/>
        <dbReference type="ChEBI" id="CHEBI:46252"/>
        <dbReference type="ChEBI" id="CHEBI:58453"/>
        <dbReference type="ChEBI" id="CHEBI:78346"/>
    </reaction>
</comment>
<dbReference type="Gene3D" id="1.10.357.40">
    <property type="entry name" value="YbiA-like"/>
    <property type="match status" value="1"/>
</dbReference>
<evidence type="ECO:0000313" key="4">
    <source>
        <dbReference type="EMBL" id="QXQ14945.1"/>
    </source>
</evidence>
<evidence type="ECO:0000259" key="3">
    <source>
        <dbReference type="Pfam" id="PF08719"/>
    </source>
</evidence>
<accession>A0ABX8SEA4</accession>
<evidence type="ECO:0000313" key="5">
    <source>
        <dbReference type="Proteomes" id="UP000887023"/>
    </source>
</evidence>
<dbReference type="InterPro" id="IPR037238">
    <property type="entry name" value="YbiA-like_sf"/>
</dbReference>
<dbReference type="InterPro" id="IPR012816">
    <property type="entry name" value="NADAR"/>
</dbReference>
<comment type="catalytic activity">
    <reaction evidence="2">
        <text>2,5-diamino-6-hydroxy-4-(5-phosphoribosylamino)-pyrimidine + H2O = 2,5,6-triamino-4-hydroxypyrimidine + D-ribose 5-phosphate</text>
        <dbReference type="Rhea" id="RHEA:23436"/>
        <dbReference type="ChEBI" id="CHEBI:15377"/>
        <dbReference type="ChEBI" id="CHEBI:58614"/>
        <dbReference type="ChEBI" id="CHEBI:78346"/>
        <dbReference type="ChEBI" id="CHEBI:137796"/>
    </reaction>
</comment>
<reference evidence="4" key="1">
    <citation type="submission" date="2021-07" db="EMBL/GenBank/DDBJ databases">
        <title>Candidatus Kaistella beijingensis sp. nov. isolated from a municipal wastewater treatment plant is involved in sludge foaming.</title>
        <authorList>
            <person name="Song Y."/>
            <person name="Liu S.-J."/>
        </authorList>
    </citation>
    <scope>NUCLEOTIDE SEQUENCE</scope>
    <source>
        <strain evidence="4">DSM 43998</strain>
    </source>
</reference>
<dbReference type="Proteomes" id="UP000887023">
    <property type="component" value="Chromosome"/>
</dbReference>
<feature type="domain" description="NADAR" evidence="3">
    <location>
        <begin position="10"/>
        <end position="68"/>
    </location>
</feature>